<sequence>MMMNSILGVEPAAGGKATSAATGKARESSGSRDFSDFLTSDPDRGGSSGNVASTDSESAAEAAKADAKLSEAGSEMEAFSGEDIETAGAEEGGIEPGTLEKFPVEAFAEDAGEPALESEIAAVPGNELPREPKVPNGKGSAGETAAESNGVEAVQRSKTADVPDGKSSPQPAVNISSAEPAASQPRGNSAAGTTGNAGAEAPVSEASPQIMAAGAAKGQTAERSGGENQSMQAVPLRKEEKHAVPIRAAAGLENADIRSQADAGRPEGRSPVKLGATEQPVPGFRSNVPGGQAPEEQAAARAVSGFPNEKAVEQDAAKRPEGAVRSVQPGAQAAVQALSASQQTPRAATRNAEVGTDSVKVSAERPPEPFAAGKTVSVTYNAGGIQPPPALQAIQQTAAVFQPLLAGGMMGESSDADPLSPALGLSGETLGLSQILAEASFGSPAAHRPEVPRMIAAQIAEAFAAKGEQKVEVSLNPQELGQVKMRVVTSETGITMIIQTERPETGDLMRRHINELAEEFRRMGYEDISFEFSGGGTGSNGAEDGAKDGTGQAGGRAEAQPGSAPANGEQATQNLRLGTAGVDMRV</sequence>
<feature type="compositionally biased region" description="Basic and acidic residues" evidence="1">
    <location>
        <begin position="24"/>
        <end position="35"/>
    </location>
</feature>
<gene>
    <name evidence="3" type="ORF">KUV26_11585</name>
</gene>
<feature type="region of interest" description="Disordered" evidence="1">
    <location>
        <begin position="532"/>
        <end position="586"/>
    </location>
</feature>
<keyword evidence="3" id="KW-0966">Cell projection</keyword>
<evidence type="ECO:0000313" key="4">
    <source>
        <dbReference type="Proteomes" id="UP000766629"/>
    </source>
</evidence>
<evidence type="ECO:0000259" key="2">
    <source>
        <dbReference type="Pfam" id="PF02120"/>
    </source>
</evidence>
<accession>A0ABS7NGN3</accession>
<keyword evidence="4" id="KW-1185">Reference proteome</keyword>
<feature type="domain" description="Flagellar hook-length control protein-like C-terminal" evidence="2">
    <location>
        <begin position="461"/>
        <end position="538"/>
    </location>
</feature>
<keyword evidence="3" id="KW-0282">Flagellum</keyword>
<feature type="compositionally biased region" description="Basic and acidic residues" evidence="1">
    <location>
        <begin position="310"/>
        <end position="322"/>
    </location>
</feature>
<name>A0ABS7NGN3_9RHOB</name>
<feature type="region of interest" description="Disordered" evidence="1">
    <location>
        <begin position="1"/>
        <end position="371"/>
    </location>
</feature>
<comment type="caution">
    <text evidence="3">The sequence shown here is derived from an EMBL/GenBank/DDBJ whole genome shotgun (WGS) entry which is preliminary data.</text>
</comment>
<dbReference type="Gene3D" id="3.30.750.140">
    <property type="match status" value="1"/>
</dbReference>
<proteinExistence type="predicted"/>
<protein>
    <submittedName>
        <fullName evidence="3">Flagellar hook-length control protein FliK</fullName>
    </submittedName>
</protein>
<dbReference type="EMBL" id="JAHVJA010000004">
    <property type="protein sequence ID" value="MBY6140081.1"/>
    <property type="molecule type" value="Genomic_DNA"/>
</dbReference>
<feature type="compositionally biased region" description="Low complexity" evidence="1">
    <location>
        <begin position="187"/>
        <end position="199"/>
    </location>
</feature>
<keyword evidence="3" id="KW-0969">Cilium</keyword>
<evidence type="ECO:0000256" key="1">
    <source>
        <dbReference type="SAM" id="MobiDB-lite"/>
    </source>
</evidence>
<dbReference type="Pfam" id="PF02120">
    <property type="entry name" value="Flg_hook"/>
    <property type="match status" value="1"/>
</dbReference>
<dbReference type="InterPro" id="IPR021136">
    <property type="entry name" value="Flagellar_hook_control-like_C"/>
</dbReference>
<dbReference type="RefSeq" id="WP_222508444.1">
    <property type="nucleotide sequence ID" value="NZ_JAHVJA010000004.1"/>
</dbReference>
<dbReference type="CDD" id="cd17470">
    <property type="entry name" value="T3SS_Flik_C"/>
    <property type="match status" value="1"/>
</dbReference>
<feature type="compositionally biased region" description="Low complexity" evidence="1">
    <location>
        <begin position="12"/>
        <end position="23"/>
    </location>
</feature>
<feature type="compositionally biased region" description="Polar residues" evidence="1">
    <location>
        <begin position="167"/>
        <end position="177"/>
    </location>
</feature>
<evidence type="ECO:0000313" key="3">
    <source>
        <dbReference type="EMBL" id="MBY6140081.1"/>
    </source>
</evidence>
<organism evidence="3 4">
    <name type="scientific">Leisingera daeponensis</name>
    <dbReference type="NCBI Taxonomy" id="405746"/>
    <lineage>
        <taxon>Bacteria</taxon>
        <taxon>Pseudomonadati</taxon>
        <taxon>Pseudomonadota</taxon>
        <taxon>Alphaproteobacteria</taxon>
        <taxon>Rhodobacterales</taxon>
        <taxon>Roseobacteraceae</taxon>
        <taxon>Leisingera</taxon>
    </lineage>
</organism>
<dbReference type="InterPro" id="IPR038610">
    <property type="entry name" value="FliK-like_C_sf"/>
</dbReference>
<feature type="compositionally biased region" description="Low complexity" evidence="1">
    <location>
        <begin position="52"/>
        <end position="62"/>
    </location>
</feature>
<feature type="compositionally biased region" description="Low complexity" evidence="1">
    <location>
        <begin position="331"/>
        <end position="343"/>
    </location>
</feature>
<reference evidence="3 4" key="1">
    <citation type="submission" date="2021-06" db="EMBL/GenBank/DDBJ databases">
        <title>50 bacteria genomes isolated from Dapeng, Shenzhen, China.</title>
        <authorList>
            <person name="Zheng W."/>
            <person name="Yu S."/>
            <person name="Huang Y."/>
        </authorList>
    </citation>
    <scope>NUCLEOTIDE SEQUENCE [LARGE SCALE GENOMIC DNA]</scope>
    <source>
        <strain evidence="3 4">DP1N14-2</strain>
    </source>
</reference>
<dbReference type="Proteomes" id="UP000766629">
    <property type="component" value="Unassembled WGS sequence"/>
</dbReference>